<reference evidence="2" key="1">
    <citation type="submission" date="2024-01" db="EMBL/GenBank/DDBJ databases">
        <authorList>
            <person name="Webb A."/>
        </authorList>
    </citation>
    <scope>NUCLEOTIDE SEQUENCE</scope>
    <source>
        <strain evidence="2">Pm1</strain>
    </source>
</reference>
<feature type="compositionally biased region" description="Basic residues" evidence="1">
    <location>
        <begin position="82"/>
        <end position="92"/>
    </location>
</feature>
<proteinExistence type="predicted"/>
<dbReference type="EMBL" id="CAKLBY020000378">
    <property type="protein sequence ID" value="CAK7947233.1"/>
    <property type="molecule type" value="Genomic_DNA"/>
</dbReference>
<organism evidence="2 3">
    <name type="scientific">Peronospora matthiolae</name>
    <dbReference type="NCBI Taxonomy" id="2874970"/>
    <lineage>
        <taxon>Eukaryota</taxon>
        <taxon>Sar</taxon>
        <taxon>Stramenopiles</taxon>
        <taxon>Oomycota</taxon>
        <taxon>Peronosporomycetes</taxon>
        <taxon>Peronosporales</taxon>
        <taxon>Peronosporaceae</taxon>
        <taxon>Peronospora</taxon>
    </lineage>
</organism>
<feature type="region of interest" description="Disordered" evidence="1">
    <location>
        <begin position="74"/>
        <end position="108"/>
    </location>
</feature>
<gene>
    <name evidence="2" type="ORF">PM001_LOCUS32383</name>
</gene>
<dbReference type="Proteomes" id="UP001162060">
    <property type="component" value="Unassembled WGS sequence"/>
</dbReference>
<feature type="region of interest" description="Disordered" evidence="1">
    <location>
        <begin position="271"/>
        <end position="290"/>
    </location>
</feature>
<feature type="region of interest" description="Disordered" evidence="1">
    <location>
        <begin position="178"/>
        <end position="199"/>
    </location>
</feature>
<evidence type="ECO:0000313" key="3">
    <source>
        <dbReference type="Proteomes" id="UP001162060"/>
    </source>
</evidence>
<accession>A0AAV1VLY9</accession>
<comment type="caution">
    <text evidence="2">The sequence shown here is derived from an EMBL/GenBank/DDBJ whole genome shotgun (WGS) entry which is preliminary data.</text>
</comment>
<protein>
    <submittedName>
        <fullName evidence="2">Uncharacterized protein</fullName>
    </submittedName>
</protein>
<dbReference type="AlphaFoldDB" id="A0AAV1VLY9"/>
<feature type="compositionally biased region" description="Basic and acidic residues" evidence="1">
    <location>
        <begin position="186"/>
        <end position="195"/>
    </location>
</feature>
<name>A0AAV1VLY9_9STRA</name>
<evidence type="ECO:0000313" key="2">
    <source>
        <dbReference type="EMBL" id="CAK7947233.1"/>
    </source>
</evidence>
<evidence type="ECO:0000256" key="1">
    <source>
        <dbReference type="SAM" id="MobiDB-lite"/>
    </source>
</evidence>
<sequence length="304" mass="34013">MQYAVHILNRTPTDPRKNSLLQRSKRVIIVGHIKNIETLTEAQKAHVRSATDVAVQAGYLKGADAPAATAAKVDRAETNSPTRKKSRKRWTRAAHGTKGASKRAEAAACQEKAAASREVVKSAFERNPVRTTKGPLKAQTGKLSVELSAALEAHYCRLHAVRERHVFLLKTRRRRPRRGRHVCRRSPSDRNERGGGRAVIRKPRFVVDHGHGGVSKSLSTRVTHDRQCGIHARSRGGHQRPPRDNRAYRSQLEVDADRRQLLRARGGLRKASLGRQARDQDRQCASSSRWSARCSGWRVSRTPT</sequence>